<accession>A0A9C6X6W1</accession>
<evidence type="ECO:0000256" key="3">
    <source>
        <dbReference type="ARBA" id="ARBA00022630"/>
    </source>
</evidence>
<evidence type="ECO:0000313" key="9">
    <source>
        <dbReference type="Proteomes" id="UP000504606"/>
    </source>
</evidence>
<dbReference type="Pfam" id="PF05199">
    <property type="entry name" value="GMC_oxred_C"/>
    <property type="match status" value="1"/>
</dbReference>
<dbReference type="PANTHER" id="PTHR11552">
    <property type="entry name" value="GLUCOSE-METHANOL-CHOLINE GMC OXIDOREDUCTASE"/>
    <property type="match status" value="1"/>
</dbReference>
<gene>
    <name evidence="10" type="primary">LOC113213638</name>
</gene>
<proteinExistence type="inferred from homology"/>
<dbReference type="Gene3D" id="3.30.560.10">
    <property type="entry name" value="Glucose Oxidase, domain 3"/>
    <property type="match status" value="2"/>
</dbReference>
<dbReference type="InterPro" id="IPR000172">
    <property type="entry name" value="GMC_OxRdtase_N"/>
</dbReference>
<name>A0A9C6X6W1_FRAOC</name>
<dbReference type="Proteomes" id="UP000504606">
    <property type="component" value="Unplaced"/>
</dbReference>
<comment type="cofactor">
    <cofactor evidence="1 5">
        <name>FAD</name>
        <dbReference type="ChEBI" id="CHEBI:57692"/>
    </cofactor>
</comment>
<dbReference type="InterPro" id="IPR036188">
    <property type="entry name" value="FAD/NAD-bd_sf"/>
</dbReference>
<dbReference type="AlphaFoldDB" id="A0A9C6X6W1"/>
<organism evidence="9 10">
    <name type="scientific">Frankliniella occidentalis</name>
    <name type="common">Western flower thrips</name>
    <name type="synonym">Euthrips occidentalis</name>
    <dbReference type="NCBI Taxonomy" id="133901"/>
    <lineage>
        <taxon>Eukaryota</taxon>
        <taxon>Metazoa</taxon>
        <taxon>Ecdysozoa</taxon>
        <taxon>Arthropoda</taxon>
        <taxon>Hexapoda</taxon>
        <taxon>Insecta</taxon>
        <taxon>Pterygota</taxon>
        <taxon>Neoptera</taxon>
        <taxon>Paraneoptera</taxon>
        <taxon>Thysanoptera</taxon>
        <taxon>Terebrantia</taxon>
        <taxon>Thripoidea</taxon>
        <taxon>Thripidae</taxon>
        <taxon>Frankliniella</taxon>
    </lineage>
</organism>
<comment type="similarity">
    <text evidence="2">Belongs to the GMC oxidoreductase family.</text>
</comment>
<evidence type="ECO:0000256" key="7">
    <source>
        <dbReference type="SAM" id="Phobius"/>
    </source>
</evidence>
<dbReference type="GO" id="GO:0050660">
    <property type="term" value="F:flavin adenine dinucleotide binding"/>
    <property type="evidence" value="ECO:0007669"/>
    <property type="project" value="InterPro"/>
</dbReference>
<keyword evidence="3" id="KW-0285">Flavoprotein</keyword>
<protein>
    <submittedName>
        <fullName evidence="10">Glucose dehydrogenase [FAD, quinone]-like isoform X2</fullName>
    </submittedName>
</protein>
<feature type="binding site" evidence="5">
    <location>
        <begin position="496"/>
        <end position="497"/>
    </location>
    <ligand>
        <name>FAD</name>
        <dbReference type="ChEBI" id="CHEBI:57692"/>
    </ligand>
</feature>
<dbReference type="GO" id="GO:0016614">
    <property type="term" value="F:oxidoreductase activity, acting on CH-OH group of donors"/>
    <property type="evidence" value="ECO:0007669"/>
    <property type="project" value="InterPro"/>
</dbReference>
<feature type="binding site" evidence="5">
    <location>
        <position position="137"/>
    </location>
    <ligand>
        <name>FAD</name>
        <dbReference type="ChEBI" id="CHEBI:57692"/>
    </ligand>
</feature>
<evidence type="ECO:0000256" key="5">
    <source>
        <dbReference type="PIRSR" id="PIRSR000137-2"/>
    </source>
</evidence>
<dbReference type="InterPro" id="IPR007867">
    <property type="entry name" value="GMC_OxRtase_C"/>
</dbReference>
<feature type="region of interest" description="Disordered" evidence="6">
    <location>
        <begin position="204"/>
        <end position="239"/>
    </location>
</feature>
<evidence type="ECO:0000313" key="10">
    <source>
        <dbReference type="RefSeq" id="XP_052130164.1"/>
    </source>
</evidence>
<dbReference type="PROSITE" id="PS00624">
    <property type="entry name" value="GMC_OXRED_2"/>
    <property type="match status" value="1"/>
</dbReference>
<dbReference type="SUPFAM" id="SSF54373">
    <property type="entry name" value="FAD-linked reductases, C-terminal domain"/>
    <property type="match status" value="1"/>
</dbReference>
<feature type="transmembrane region" description="Helical" evidence="7">
    <location>
        <begin position="20"/>
        <end position="38"/>
    </location>
</feature>
<keyword evidence="9" id="KW-1185">Reference proteome</keyword>
<evidence type="ECO:0000256" key="4">
    <source>
        <dbReference type="ARBA" id="ARBA00022827"/>
    </source>
</evidence>
<dbReference type="RefSeq" id="XP_052130164.1">
    <property type="nucleotide sequence ID" value="XM_052274204.1"/>
</dbReference>
<evidence type="ECO:0000259" key="8">
    <source>
        <dbReference type="PROSITE" id="PS00624"/>
    </source>
</evidence>
<dbReference type="SUPFAM" id="SSF51905">
    <property type="entry name" value="FAD/NAD(P)-binding domain"/>
    <property type="match status" value="1"/>
</dbReference>
<keyword evidence="7" id="KW-0812">Transmembrane</keyword>
<feature type="transmembrane region" description="Helical" evidence="7">
    <location>
        <begin position="59"/>
        <end position="77"/>
    </location>
</feature>
<dbReference type="PIRSF" id="PIRSF000137">
    <property type="entry name" value="Alcohol_oxidase"/>
    <property type="match status" value="1"/>
</dbReference>
<dbReference type="GeneID" id="113213638"/>
<feature type="domain" description="Glucose-methanol-choline oxidoreductase N-terminal" evidence="8">
    <location>
        <begin position="262"/>
        <end position="276"/>
    </location>
</feature>
<reference evidence="10" key="1">
    <citation type="submission" date="2025-08" db="UniProtKB">
        <authorList>
            <consortium name="RefSeq"/>
        </authorList>
    </citation>
    <scope>IDENTIFICATION</scope>
    <source>
        <tissue evidence="10">Whole organism</tissue>
    </source>
</reference>
<keyword evidence="7" id="KW-1133">Transmembrane helix</keyword>
<keyword evidence="4 5" id="KW-0274">FAD</keyword>
<dbReference type="InterPro" id="IPR012132">
    <property type="entry name" value="GMC_OxRdtase"/>
</dbReference>
<dbReference type="PANTHER" id="PTHR11552:SF147">
    <property type="entry name" value="CHOLINE DEHYDROGENASE, MITOCHONDRIAL"/>
    <property type="match status" value="1"/>
</dbReference>
<dbReference type="Pfam" id="PF00732">
    <property type="entry name" value="GMC_oxred_N"/>
    <property type="match status" value="2"/>
</dbReference>
<keyword evidence="7" id="KW-0472">Membrane</keyword>
<sequence length="567" mass="60984">MSSFTTHPPLPVGQGCADTALGASYVAFLNVLVGVINARLERERRQRVERARRDRPGEYDFVVVGGGTAGCVLAARLSQEPAVSVLLLERGGTEPPQARVPAFASYVVRANMAEFMTSTAEPQSCNATGCSFPVPYVLGGGSSINGMMFIRGSSVDYDDWAKATGDSGWNSTNMLALYKRAESNQDPAIAQDTGATFYPRWGGPTCTSRRSPRPPGFCSSIATRASRRPLGSSTRTQPGRLLLPCPQVHTARARKEVVLTAGTLHTPQILQLSGIGLASELQKLNVTQLVELPVGEQLEDHARAAGLEFSCGPPLCVVDAASRRRDLALYRRSRRGPLAEGQALQYGAFLRTNLDPPAPAGAGPPAKQPDLQILFLGALDMDNGARCLDNDAWRWNRVKWMPAVLHPRSRGRVRLNASDPLGQPIVEFGYLSDEGNHDLAVMVEGLRMGVVRQDTLAKLGLTINKDPKLSPSCSHLLFGSDEHLACLARTTTATLWHWTGTCRMGREGDETAVVDPKLRVKGVLGLRVADASVMPSVPSGNTNAPTIMVAERAATLILSDHGLPRDD</sequence>
<dbReference type="Gene3D" id="3.50.50.60">
    <property type="entry name" value="FAD/NAD(P)-binding domain"/>
    <property type="match status" value="2"/>
</dbReference>
<evidence type="ECO:0000256" key="1">
    <source>
        <dbReference type="ARBA" id="ARBA00001974"/>
    </source>
</evidence>
<evidence type="ECO:0000256" key="6">
    <source>
        <dbReference type="SAM" id="MobiDB-lite"/>
    </source>
</evidence>
<evidence type="ECO:0000256" key="2">
    <source>
        <dbReference type="ARBA" id="ARBA00010790"/>
    </source>
</evidence>